<proteinExistence type="predicted"/>
<dbReference type="AlphaFoldDB" id="W4JPF9"/>
<gene>
    <name evidence="1" type="ORF">HETIRDRAFT_120490</name>
</gene>
<reference evidence="1 2" key="1">
    <citation type="journal article" date="2012" name="New Phytol.">
        <title>Insight into trade-off between wood decay and parasitism from the genome of a fungal forest pathogen.</title>
        <authorList>
            <person name="Olson A."/>
            <person name="Aerts A."/>
            <person name="Asiegbu F."/>
            <person name="Belbahri L."/>
            <person name="Bouzid O."/>
            <person name="Broberg A."/>
            <person name="Canback B."/>
            <person name="Coutinho P.M."/>
            <person name="Cullen D."/>
            <person name="Dalman K."/>
            <person name="Deflorio G."/>
            <person name="van Diepen L.T."/>
            <person name="Dunand C."/>
            <person name="Duplessis S."/>
            <person name="Durling M."/>
            <person name="Gonthier P."/>
            <person name="Grimwood J."/>
            <person name="Fossdal C.G."/>
            <person name="Hansson D."/>
            <person name="Henrissat B."/>
            <person name="Hietala A."/>
            <person name="Himmelstrand K."/>
            <person name="Hoffmeister D."/>
            <person name="Hogberg N."/>
            <person name="James T.Y."/>
            <person name="Karlsson M."/>
            <person name="Kohler A."/>
            <person name="Kues U."/>
            <person name="Lee Y.H."/>
            <person name="Lin Y.C."/>
            <person name="Lind M."/>
            <person name="Lindquist E."/>
            <person name="Lombard V."/>
            <person name="Lucas S."/>
            <person name="Lunden K."/>
            <person name="Morin E."/>
            <person name="Murat C."/>
            <person name="Park J."/>
            <person name="Raffaello T."/>
            <person name="Rouze P."/>
            <person name="Salamov A."/>
            <person name="Schmutz J."/>
            <person name="Solheim H."/>
            <person name="Stahlberg J."/>
            <person name="Velez H."/>
            <person name="de Vries R.P."/>
            <person name="Wiebenga A."/>
            <person name="Woodward S."/>
            <person name="Yakovlev I."/>
            <person name="Garbelotto M."/>
            <person name="Martin F."/>
            <person name="Grigoriev I.V."/>
            <person name="Stenlid J."/>
        </authorList>
    </citation>
    <scope>NUCLEOTIDE SEQUENCE [LARGE SCALE GENOMIC DNA]</scope>
    <source>
        <strain evidence="1 2">TC 32-1</strain>
    </source>
</reference>
<sequence>MATPVKQNVRWYSPPFTLPVDLAKAQDCVRSKPQDSAQAKYQSTLAVQRYWYRVSEPRHMQTNRIGQEMRPAPGEAATAWGVTPRLGPAAPPRHATIAAYRAGATSQKLYRPLSVEKELPHSAMYRQHRYKGEEPEFSTMISKFVLHLSELSASPLDPDGIDKSTMRYLVLDNLGKTLLCSPFLKLLCEDCHPLYSMRRERAERLKRHLAKVCQYFGGVTQLVKMAKKWFPDGQILYRWVHDTFVGLGEETPLFKGFAGPRGLRRPTDAINGLDQHAIGCSKRSCFCCTLWIDTYNEQFGMGWITSDAATHGAGVDEAVVRQVQTRLVNALSWLYPESRRMYDDLDSSDDEILGSEQSFEEDDKIIIT</sequence>
<dbReference type="EMBL" id="KI925467">
    <property type="protein sequence ID" value="ETW74970.1"/>
    <property type="molecule type" value="Genomic_DNA"/>
</dbReference>
<dbReference type="GeneID" id="20666704"/>
<evidence type="ECO:0000313" key="2">
    <source>
        <dbReference type="Proteomes" id="UP000030671"/>
    </source>
</evidence>
<dbReference type="KEGG" id="hir:HETIRDRAFT_120490"/>
<dbReference type="HOGENOM" id="CLU_752388_0_0_1"/>
<dbReference type="InParanoid" id="W4JPF9"/>
<protein>
    <submittedName>
        <fullName evidence="1">Uncharacterized protein</fullName>
    </submittedName>
</protein>
<evidence type="ECO:0000313" key="1">
    <source>
        <dbReference type="EMBL" id="ETW74970.1"/>
    </source>
</evidence>
<dbReference type="OrthoDB" id="3063780at2759"/>
<accession>W4JPF9</accession>
<dbReference type="RefSeq" id="XP_009553428.1">
    <property type="nucleotide sequence ID" value="XM_009555133.1"/>
</dbReference>
<organism evidence="1 2">
    <name type="scientific">Heterobasidion irregulare (strain TC 32-1)</name>
    <dbReference type="NCBI Taxonomy" id="747525"/>
    <lineage>
        <taxon>Eukaryota</taxon>
        <taxon>Fungi</taxon>
        <taxon>Dikarya</taxon>
        <taxon>Basidiomycota</taxon>
        <taxon>Agaricomycotina</taxon>
        <taxon>Agaricomycetes</taxon>
        <taxon>Russulales</taxon>
        <taxon>Bondarzewiaceae</taxon>
        <taxon>Heterobasidion</taxon>
        <taxon>Heterobasidion annosum species complex</taxon>
    </lineage>
</organism>
<dbReference type="Proteomes" id="UP000030671">
    <property type="component" value="Unassembled WGS sequence"/>
</dbReference>
<keyword evidence="2" id="KW-1185">Reference proteome</keyword>
<name>W4JPF9_HETIT</name>